<evidence type="ECO:0000256" key="2">
    <source>
        <dbReference type="SAM" id="Phobius"/>
    </source>
</evidence>
<organism evidence="4 5">
    <name type="scientific">Trueperella bernardiae</name>
    <dbReference type="NCBI Taxonomy" id="59561"/>
    <lineage>
        <taxon>Bacteria</taxon>
        <taxon>Bacillati</taxon>
        <taxon>Actinomycetota</taxon>
        <taxon>Actinomycetes</taxon>
        <taxon>Actinomycetales</taxon>
        <taxon>Actinomycetaceae</taxon>
        <taxon>Trueperella</taxon>
    </lineage>
</organism>
<comment type="caution">
    <text evidence="4">The sequence shown here is derived from an EMBL/GenBank/DDBJ whole genome shotgun (WGS) entry which is preliminary data.</text>
</comment>
<name>A0AAW6ZHG7_9ACTO</name>
<dbReference type="InterPro" id="IPR012495">
    <property type="entry name" value="TadE-like_dom"/>
</dbReference>
<dbReference type="AlphaFoldDB" id="A0AAW6ZHG7"/>
<protein>
    <submittedName>
        <fullName evidence="4">Pilus assembly protein</fullName>
    </submittedName>
</protein>
<accession>A0AAW6ZHG7</accession>
<dbReference type="RefSeq" id="WP_145989868.1">
    <property type="nucleotide sequence ID" value="NZ_CP127099.1"/>
</dbReference>
<proteinExistence type="predicted"/>
<evidence type="ECO:0000256" key="1">
    <source>
        <dbReference type="SAM" id="MobiDB-lite"/>
    </source>
</evidence>
<reference evidence="4" key="1">
    <citation type="submission" date="2023-05" db="EMBL/GenBank/DDBJ databases">
        <title>Genomic Catalog of Human Bladder Bacteria.</title>
        <authorList>
            <person name="Du J."/>
        </authorList>
    </citation>
    <scope>NUCLEOTIDE SEQUENCE</scope>
    <source>
        <strain evidence="4">UMB1304A</strain>
    </source>
</reference>
<keyword evidence="2" id="KW-0812">Transmembrane</keyword>
<keyword evidence="2" id="KW-0472">Membrane</keyword>
<dbReference type="EMBL" id="JASPDQ010000001">
    <property type="protein sequence ID" value="MDK8600986.1"/>
    <property type="molecule type" value="Genomic_DNA"/>
</dbReference>
<feature type="domain" description="TadE-like" evidence="3">
    <location>
        <begin position="41"/>
        <end position="83"/>
    </location>
</feature>
<feature type="transmembrane region" description="Helical" evidence="2">
    <location>
        <begin position="47"/>
        <end position="69"/>
    </location>
</feature>
<gene>
    <name evidence="4" type="ORF">QP858_00695</name>
</gene>
<sequence>MNGSERRAGSGRAPGGGPAGQAEATRAAGDMPVGWVRAEGGMVTAEFAIVTPAVILVALALISMLVMGWKQVEVGNEAKEIAREYSLHGHTTLAEQAKATGADVRLGVEGEVVTVTVTRRGGGLYSWFDLDFSGTHRAVIEPRSHG</sequence>
<evidence type="ECO:0000259" key="3">
    <source>
        <dbReference type="Pfam" id="PF07811"/>
    </source>
</evidence>
<feature type="region of interest" description="Disordered" evidence="1">
    <location>
        <begin position="1"/>
        <end position="26"/>
    </location>
</feature>
<evidence type="ECO:0000313" key="4">
    <source>
        <dbReference type="EMBL" id="MDK8600986.1"/>
    </source>
</evidence>
<keyword evidence="2" id="KW-1133">Transmembrane helix</keyword>
<dbReference type="Proteomes" id="UP001225576">
    <property type="component" value="Unassembled WGS sequence"/>
</dbReference>
<dbReference type="Pfam" id="PF07811">
    <property type="entry name" value="TadE"/>
    <property type="match status" value="1"/>
</dbReference>
<evidence type="ECO:0000313" key="5">
    <source>
        <dbReference type="Proteomes" id="UP001225576"/>
    </source>
</evidence>